<feature type="region of interest" description="Disordered" evidence="3">
    <location>
        <begin position="1195"/>
        <end position="1413"/>
    </location>
</feature>
<keyword evidence="1 2" id="KW-1015">Disulfide bond</keyword>
<feature type="compositionally biased region" description="Polar residues" evidence="3">
    <location>
        <begin position="1030"/>
        <end position="1044"/>
    </location>
</feature>
<feature type="region of interest" description="Disordered" evidence="3">
    <location>
        <begin position="351"/>
        <end position="1118"/>
    </location>
</feature>
<dbReference type="Proteomes" id="UP000515160">
    <property type="component" value="Chromosome 3"/>
</dbReference>
<accession>A0A6P8X833</accession>
<feature type="disulfide bond" evidence="2">
    <location>
        <begin position="1748"/>
        <end position="1763"/>
    </location>
</feature>
<feature type="compositionally biased region" description="Acidic residues" evidence="3">
    <location>
        <begin position="812"/>
        <end position="821"/>
    </location>
</feature>
<evidence type="ECO:0000256" key="1">
    <source>
        <dbReference type="ARBA" id="ARBA00023157"/>
    </source>
</evidence>
<organism evidence="5 6">
    <name type="scientific">Drosophila albomicans</name>
    <name type="common">Fruit fly</name>
    <dbReference type="NCBI Taxonomy" id="7291"/>
    <lineage>
        <taxon>Eukaryota</taxon>
        <taxon>Metazoa</taxon>
        <taxon>Ecdysozoa</taxon>
        <taxon>Arthropoda</taxon>
        <taxon>Hexapoda</taxon>
        <taxon>Insecta</taxon>
        <taxon>Pterygota</taxon>
        <taxon>Neoptera</taxon>
        <taxon>Endopterygota</taxon>
        <taxon>Diptera</taxon>
        <taxon>Brachycera</taxon>
        <taxon>Muscomorpha</taxon>
        <taxon>Ephydroidea</taxon>
        <taxon>Drosophilidae</taxon>
        <taxon>Drosophila</taxon>
    </lineage>
</organism>
<feature type="compositionally biased region" description="Basic and acidic residues" evidence="3">
    <location>
        <begin position="351"/>
        <end position="416"/>
    </location>
</feature>
<feature type="compositionally biased region" description="Low complexity" evidence="3">
    <location>
        <begin position="756"/>
        <end position="773"/>
    </location>
</feature>
<evidence type="ECO:0000256" key="3">
    <source>
        <dbReference type="SAM" id="MobiDB-lite"/>
    </source>
</evidence>
<feature type="compositionally biased region" description="Acidic residues" evidence="3">
    <location>
        <begin position="917"/>
        <end position="935"/>
    </location>
</feature>
<feature type="compositionally biased region" description="Low complexity" evidence="3">
    <location>
        <begin position="641"/>
        <end position="650"/>
    </location>
</feature>
<dbReference type="CDD" id="cd00112">
    <property type="entry name" value="LDLa"/>
    <property type="match status" value="3"/>
</dbReference>
<comment type="caution">
    <text evidence="2">Lacks conserved residue(s) required for the propagation of feature annotation.</text>
</comment>
<dbReference type="Gene3D" id="4.10.400.10">
    <property type="entry name" value="Low-density Lipoprotein Receptor"/>
    <property type="match status" value="3"/>
</dbReference>
<feature type="compositionally biased region" description="Low complexity" evidence="3">
    <location>
        <begin position="1147"/>
        <end position="1161"/>
    </location>
</feature>
<protein>
    <submittedName>
        <fullName evidence="6">Myb-like protein X isoform X1</fullName>
    </submittedName>
</protein>
<feature type="compositionally biased region" description="Basic and acidic residues" evidence="3">
    <location>
        <begin position="452"/>
        <end position="491"/>
    </location>
</feature>
<evidence type="ECO:0000313" key="5">
    <source>
        <dbReference type="Proteomes" id="UP000515160"/>
    </source>
</evidence>
<feature type="disulfide bond" evidence="2">
    <location>
        <begin position="1642"/>
        <end position="1657"/>
    </location>
</feature>
<feature type="region of interest" description="Disordered" evidence="3">
    <location>
        <begin position="295"/>
        <end position="316"/>
    </location>
</feature>
<evidence type="ECO:0000256" key="2">
    <source>
        <dbReference type="PROSITE-ProRule" id="PRU00124"/>
    </source>
</evidence>
<feature type="compositionally biased region" description="Acidic residues" evidence="3">
    <location>
        <begin position="630"/>
        <end position="640"/>
    </location>
</feature>
<dbReference type="InterPro" id="IPR036055">
    <property type="entry name" value="LDL_receptor-like_sf"/>
</dbReference>
<dbReference type="GeneID" id="117570109"/>
<dbReference type="InterPro" id="IPR023415">
    <property type="entry name" value="LDLR_class-A_CS"/>
</dbReference>
<gene>
    <name evidence="6" type="primary">LOC117570109</name>
</gene>
<feature type="compositionally biased region" description="Acidic residues" evidence="3">
    <location>
        <begin position="1246"/>
        <end position="1257"/>
    </location>
</feature>
<dbReference type="PANTHER" id="PTHR39069">
    <property type="entry name" value="ECDYSONE-INDUCIBLE GENE E1, ISOFORM A"/>
    <property type="match status" value="1"/>
</dbReference>
<dbReference type="RefSeq" id="XP_034107460.1">
    <property type="nucleotide sequence ID" value="XM_034251569.2"/>
</dbReference>
<dbReference type="SUPFAM" id="SSF57424">
    <property type="entry name" value="LDL receptor-like module"/>
    <property type="match status" value="4"/>
</dbReference>
<keyword evidence="5" id="KW-1185">Reference proteome</keyword>
<feature type="compositionally biased region" description="Acidic residues" evidence="3">
    <location>
        <begin position="575"/>
        <end position="590"/>
    </location>
</feature>
<feature type="compositionally biased region" description="Low complexity" evidence="3">
    <location>
        <begin position="1324"/>
        <end position="1337"/>
    </location>
</feature>
<name>A0A6P8X833_DROAB</name>
<feature type="compositionally biased region" description="Basic and acidic residues" evidence="3">
    <location>
        <begin position="995"/>
        <end position="1010"/>
    </location>
</feature>
<dbReference type="PANTHER" id="PTHR39069:SF1">
    <property type="entry name" value="ECDYSONE-INDUCIBLE GENE E1, ISOFORM A"/>
    <property type="match status" value="1"/>
</dbReference>
<feature type="compositionally biased region" description="Low complexity" evidence="3">
    <location>
        <begin position="883"/>
        <end position="892"/>
    </location>
</feature>
<dbReference type="CTD" id="45879"/>
<feature type="domain" description="EB" evidence="4">
    <location>
        <begin position="78"/>
        <end position="134"/>
    </location>
</feature>
<feature type="compositionally biased region" description="Acidic residues" evidence="3">
    <location>
        <begin position="1017"/>
        <end position="1027"/>
    </location>
</feature>
<feature type="compositionally biased region" description="Acidic residues" evidence="3">
    <location>
        <begin position="535"/>
        <end position="562"/>
    </location>
</feature>
<feature type="compositionally biased region" description="Acidic residues" evidence="3">
    <location>
        <begin position="669"/>
        <end position="688"/>
    </location>
</feature>
<feature type="compositionally biased region" description="Basic and acidic residues" evidence="3">
    <location>
        <begin position="1278"/>
        <end position="1308"/>
    </location>
</feature>
<feature type="compositionally biased region" description="Basic and acidic residues" evidence="3">
    <location>
        <begin position="1045"/>
        <end position="1066"/>
    </location>
</feature>
<feature type="disulfide bond" evidence="2">
    <location>
        <begin position="1736"/>
        <end position="1754"/>
    </location>
</feature>
<dbReference type="PROSITE" id="PS50068">
    <property type="entry name" value="LDLRA_2"/>
    <property type="match status" value="4"/>
</dbReference>
<feature type="compositionally biased region" description="Low complexity" evidence="3">
    <location>
        <begin position="609"/>
        <end position="621"/>
    </location>
</feature>
<feature type="disulfide bond" evidence="2">
    <location>
        <begin position="1674"/>
        <end position="1692"/>
    </location>
</feature>
<dbReference type="OrthoDB" id="9991628at2759"/>
<feature type="compositionally biased region" description="Low complexity" evidence="3">
    <location>
        <begin position="419"/>
        <end position="442"/>
    </location>
</feature>
<dbReference type="FunFam" id="4.10.400.10:FF:000087">
    <property type="entry name" value="low-density lipoprotein receptor class A domain-containing protein 3"/>
    <property type="match status" value="1"/>
</dbReference>
<dbReference type="PROSITE" id="PS01209">
    <property type="entry name" value="LDLRA_1"/>
    <property type="match status" value="2"/>
</dbReference>
<dbReference type="FunFam" id="4.10.400.10:FF:000184">
    <property type="entry name" value="Ecdysone-inducible gene E1"/>
    <property type="match status" value="1"/>
</dbReference>
<dbReference type="InterPro" id="IPR002172">
    <property type="entry name" value="LDrepeatLR_classA_rpt"/>
</dbReference>
<dbReference type="InterPro" id="IPR006149">
    <property type="entry name" value="EB_dom"/>
</dbReference>
<feature type="compositionally biased region" description="Low complexity" evidence="3">
    <location>
        <begin position="190"/>
        <end position="247"/>
    </location>
</feature>
<feature type="region of interest" description="Disordered" evidence="3">
    <location>
        <begin position="189"/>
        <end position="283"/>
    </location>
</feature>
<evidence type="ECO:0000313" key="6">
    <source>
        <dbReference type="RefSeq" id="XP_034107460.1"/>
    </source>
</evidence>
<feature type="compositionally biased region" description="Basic and acidic residues" evidence="3">
    <location>
        <begin position="1370"/>
        <end position="1379"/>
    </location>
</feature>
<dbReference type="Pfam" id="PF00057">
    <property type="entry name" value="Ldl_recept_a"/>
    <property type="match status" value="3"/>
</dbReference>
<dbReference type="PRINTS" id="PR00261">
    <property type="entry name" value="LDLRECEPTOR"/>
</dbReference>
<dbReference type="Pfam" id="PF01683">
    <property type="entry name" value="EB"/>
    <property type="match status" value="1"/>
</dbReference>
<evidence type="ECO:0000259" key="4">
    <source>
        <dbReference type="Pfam" id="PF01683"/>
    </source>
</evidence>
<feature type="compositionally biased region" description="Polar residues" evidence="3">
    <location>
        <begin position="304"/>
        <end position="316"/>
    </location>
</feature>
<feature type="compositionally biased region" description="Polar residues" evidence="3">
    <location>
        <begin position="943"/>
        <end position="960"/>
    </location>
</feature>
<sequence length="1789" mass="196676">MTATAAPTSTSAATRKQPANNAMLSEAFTVKRLLAIFVVFTLLHSSQGLELGDKCQHDMDCTDFIKGSSCSALGYCECAPYFVQLDSKRCLSSQLLGGDCQLSEQCSMKVANSSCLDGACRCVEGFLQFRKHTCLGPAHPGAVCYSHAHCQMFDTRTHCDFLIPNLFGRCQCTAPSRMVGGLCVAPSNDETATTATEEKASTTSTTSTTRRTTTTTTTTTTTPRTTTTTTTTTTTSAPTTARTTTAPVILEDEQPASVEEQTLEEDDSEAAKLRPQVSEPDNGEKLEAIDLAHEETETDKIEQQESAEQHQTTGAQQLLTPADVVTEAIEATEQETEAAPAYDYPYKIDEEYAEEHEIKPEAEAEEHEVKPAEVEAEIKPEVEEEIKPEVEEEIKPEAEAENKPEAESEVESKPEIAAEPQPETVEEQQQSETLPEPAAEPETVSELAAPAEEEKLQHVEETQQHENEPQQVEETQHEEEHQHVEESQHVEEEQEIEASGAQANADDTMKFDYETAVDEEEQPQQPQQSQHDELEPQTDAETPLETEQVNENENETETDTETETATKHYEQQLQLEDEKEVPTDAADDDLIPVHNDEVAEIESVTSQQPEAAAAEITPEAEQSGDHELEQETEINQEEQQEAATEAAATVVEEEEQVQQSAEPAKPEAETEAEVEPEAENETEPEAAEIELTTETAAENAVEIEKESEIETEQQKESENETETEKEKESENEAEIQTEATQSADVKPTSGEDDLNEANQLNQEQIEAQQQQQVEQDETEAEAELATTEQQEQQINEQQQEQVASQTEKQTELEAEAEEVEETSTAAAGAEEAISEAQHEELTYPTNDDELAPQQQTTEQVAVDEEAEEEQKIPEELDAEAEAEATTQLTAAEPEIAAESHELNANAIKTPEVSETIAEQEAEQAAEQEAEQEFEATTETQSEPETATQTEQIDNDNNSVANDEVSHVEAVEAETATETYHDEGAAAAVTDALPINHEELQETSEALKETDNQAAPESESDVESESETESQLATTEQVELQQSETVTERSESGERVVAETEMDKNENDNIIEGAEPNVEQEPIKAIELEAASQTKPEAELETEAEAESQPIQEIAEEEATPAAEEILDYTSIEQLKEHIAQQEREQQQAESATAEAETETTQIPELAAEVPIVSEEQVKDDFKESESIAGILSDLMLEGDSTVPPVPFGEQPSETIPMPTETEQDELPEVPDLMAEAAEMHEHQQELEQEIQPEDQQPEETQQHEIEQQEVQQVPQEEEQQHQEQEQHQEEEKQHEEEPQVEEEHHVVEEPQQQAEPQTEDQQPEETQQVDEQSQPEQQDAEEAAATDAPSNDEQLITFYPEVSAPADNSEEQHQSEPKPEYTTNAPEAEAEAEVEEERTLSPEELPFDLSDNSGPIRLQELESDSLILESTTLNTLLNNHIEDEAAPAQKQPNEEATPNPADIVEITTQTMLGLASRVTLMEPAAPVVTTLKPLMNWEEATPQPGAAAAEPLLSGKPGSELRKRVELGLEAISLGLPCANDRQCQLADPHTVCNGRGVCDCASTEGAAGQCSAERTGCSPGTFQCRSSGVCISWFFVCDGRADCNDDSDEECTHNTRLNQTCPTEAFRCERSGRCISRAALCDGRKQCPHGEDELGCSGQLKGGNSCPPHTFRCKSGECLPEYEYCNAIVSCKDGSDEPPHLCGSRAMPNLFMRLIEAGGLLASRNEPDAYCPHRCSNGLCRSTAIVCSGRDGCGDGTDEQTCAVCRCPAPNAASLPAYLARHRPMPLW</sequence>
<feature type="compositionally biased region" description="Low complexity" evidence="3">
    <location>
        <begin position="822"/>
        <end position="835"/>
    </location>
</feature>
<feature type="compositionally biased region" description="Basic and acidic residues" evidence="3">
    <location>
        <begin position="702"/>
        <end position="730"/>
    </location>
</feature>
<dbReference type="SMART" id="SM00192">
    <property type="entry name" value="LDLa"/>
    <property type="match status" value="4"/>
</dbReference>
<proteinExistence type="predicted"/>
<feature type="compositionally biased region" description="Low complexity" evidence="3">
    <location>
        <begin position="689"/>
        <end position="700"/>
    </location>
</feature>
<feature type="compositionally biased region" description="Low complexity" evidence="3">
    <location>
        <begin position="783"/>
        <end position="807"/>
    </location>
</feature>
<feature type="disulfide bond" evidence="2">
    <location>
        <begin position="1667"/>
        <end position="1679"/>
    </location>
</feature>
<feature type="region of interest" description="Disordered" evidence="3">
    <location>
        <begin position="1138"/>
        <end position="1180"/>
    </location>
</feature>
<reference evidence="6" key="1">
    <citation type="submission" date="2025-08" db="UniProtKB">
        <authorList>
            <consortium name="RefSeq"/>
        </authorList>
    </citation>
    <scope>IDENTIFICATION</scope>
    <source>
        <strain evidence="6">15112-1751.03</strain>
        <tissue evidence="6">Whole Adult</tissue>
    </source>
</reference>